<dbReference type="GO" id="GO:0043565">
    <property type="term" value="F:sequence-specific DNA binding"/>
    <property type="evidence" value="ECO:0007669"/>
    <property type="project" value="TreeGrafter"/>
</dbReference>
<dbReference type="SUPFAM" id="SSF53850">
    <property type="entry name" value="Periplasmic binding protein-like II"/>
    <property type="match status" value="1"/>
</dbReference>
<reference evidence="6 7" key="1">
    <citation type="submission" date="2017-06" db="EMBL/GenBank/DDBJ databases">
        <title>Biodegradation of gentamicin by bacterial consortia AMQD4 in synthetic medium and raw gentamicin sewage.</title>
        <authorList>
            <person name="Chang H."/>
            <person name="Feng Y."/>
            <person name="Li Z."/>
            <person name="Xue J."/>
            <person name="Cheng D."/>
        </authorList>
    </citation>
    <scope>NUCLEOTIDE SEQUENCE [LARGE SCALE GENOMIC DNA]</scope>
    <source>
        <strain evidence="6 7">BZC3</strain>
    </source>
</reference>
<dbReference type="PROSITE" id="PS50931">
    <property type="entry name" value="HTH_LYSR"/>
    <property type="match status" value="1"/>
</dbReference>
<dbReference type="Gene3D" id="1.10.10.10">
    <property type="entry name" value="Winged helix-like DNA-binding domain superfamily/Winged helix DNA-binding domain"/>
    <property type="match status" value="1"/>
</dbReference>
<dbReference type="GO" id="GO:0006351">
    <property type="term" value="P:DNA-templated transcription"/>
    <property type="evidence" value="ECO:0007669"/>
    <property type="project" value="TreeGrafter"/>
</dbReference>
<keyword evidence="3" id="KW-0238">DNA-binding</keyword>
<dbReference type="AlphaFoldDB" id="A0A1Z3LZY6"/>
<dbReference type="Pfam" id="PF03466">
    <property type="entry name" value="LysR_substrate"/>
    <property type="match status" value="1"/>
</dbReference>
<keyword evidence="2" id="KW-0805">Transcription regulation</keyword>
<proteinExistence type="inferred from homology"/>
<evidence type="ECO:0000256" key="1">
    <source>
        <dbReference type="ARBA" id="ARBA00009437"/>
    </source>
</evidence>
<organism evidence="6 7">
    <name type="scientific">Brevundimonas diminuta</name>
    <name type="common">Pseudomonas diminuta</name>
    <dbReference type="NCBI Taxonomy" id="293"/>
    <lineage>
        <taxon>Bacteria</taxon>
        <taxon>Pseudomonadati</taxon>
        <taxon>Pseudomonadota</taxon>
        <taxon>Alphaproteobacteria</taxon>
        <taxon>Caulobacterales</taxon>
        <taxon>Caulobacteraceae</taxon>
        <taxon>Brevundimonas</taxon>
    </lineage>
</organism>
<name>A0A1Z3LZY6_BREDI</name>
<dbReference type="EMBL" id="CP021995">
    <property type="protein sequence ID" value="ASD27758.1"/>
    <property type="molecule type" value="Genomic_DNA"/>
</dbReference>
<dbReference type="PANTHER" id="PTHR30537">
    <property type="entry name" value="HTH-TYPE TRANSCRIPTIONAL REGULATOR"/>
    <property type="match status" value="1"/>
</dbReference>
<dbReference type="InterPro" id="IPR005119">
    <property type="entry name" value="LysR_subst-bd"/>
</dbReference>
<dbReference type="Gene3D" id="3.40.190.10">
    <property type="entry name" value="Periplasmic binding protein-like II"/>
    <property type="match status" value="2"/>
</dbReference>
<dbReference type="Pfam" id="PF00126">
    <property type="entry name" value="HTH_1"/>
    <property type="match status" value="1"/>
</dbReference>
<accession>A0A1Z3LZY6</accession>
<feature type="domain" description="HTH lysR-type" evidence="5">
    <location>
        <begin position="5"/>
        <end position="62"/>
    </location>
</feature>
<dbReference type="RefSeq" id="WP_088411326.1">
    <property type="nucleotide sequence ID" value="NZ_CP021995.1"/>
</dbReference>
<dbReference type="InterPro" id="IPR036388">
    <property type="entry name" value="WH-like_DNA-bd_sf"/>
</dbReference>
<dbReference type="FunFam" id="1.10.10.10:FF:000038">
    <property type="entry name" value="Glycine cleavage system transcriptional activator"/>
    <property type="match status" value="1"/>
</dbReference>
<dbReference type="InterPro" id="IPR036390">
    <property type="entry name" value="WH_DNA-bd_sf"/>
</dbReference>
<dbReference type="InterPro" id="IPR058163">
    <property type="entry name" value="LysR-type_TF_proteobact-type"/>
</dbReference>
<keyword evidence="4" id="KW-0804">Transcription</keyword>
<dbReference type="InterPro" id="IPR000847">
    <property type="entry name" value="LysR_HTH_N"/>
</dbReference>
<dbReference type="CDD" id="cd08432">
    <property type="entry name" value="PBP2_GcdR_TrpI_HvrB_AmpR_like"/>
    <property type="match status" value="1"/>
</dbReference>
<gene>
    <name evidence="6" type="ORF">CD943_13195</name>
</gene>
<evidence type="ECO:0000313" key="6">
    <source>
        <dbReference type="EMBL" id="ASD27758.1"/>
    </source>
</evidence>
<evidence type="ECO:0000259" key="5">
    <source>
        <dbReference type="PROSITE" id="PS50931"/>
    </source>
</evidence>
<comment type="similarity">
    <text evidence="1">Belongs to the LysR transcriptional regulatory family.</text>
</comment>
<evidence type="ECO:0000256" key="2">
    <source>
        <dbReference type="ARBA" id="ARBA00023015"/>
    </source>
</evidence>
<evidence type="ECO:0000256" key="3">
    <source>
        <dbReference type="ARBA" id="ARBA00023125"/>
    </source>
</evidence>
<evidence type="ECO:0000256" key="4">
    <source>
        <dbReference type="ARBA" id="ARBA00023163"/>
    </source>
</evidence>
<evidence type="ECO:0000313" key="7">
    <source>
        <dbReference type="Proteomes" id="UP000197024"/>
    </source>
</evidence>
<dbReference type="Proteomes" id="UP000197024">
    <property type="component" value="Chromosome"/>
</dbReference>
<dbReference type="SUPFAM" id="SSF46785">
    <property type="entry name" value="Winged helix' DNA-binding domain"/>
    <property type="match status" value="1"/>
</dbReference>
<dbReference type="GO" id="GO:0003700">
    <property type="term" value="F:DNA-binding transcription factor activity"/>
    <property type="evidence" value="ECO:0007669"/>
    <property type="project" value="InterPro"/>
</dbReference>
<protein>
    <submittedName>
        <fullName evidence="6">LysR family transcriptional regulator</fullName>
    </submittedName>
</protein>
<dbReference type="PANTHER" id="PTHR30537:SF26">
    <property type="entry name" value="GLYCINE CLEAVAGE SYSTEM TRANSCRIPTIONAL ACTIVATOR"/>
    <property type="match status" value="1"/>
</dbReference>
<reference evidence="6 7" key="2">
    <citation type="submission" date="2017-06" db="EMBL/GenBank/DDBJ databases">
        <authorList>
            <person name="Kim H.J."/>
            <person name="Triplett B.A."/>
        </authorList>
    </citation>
    <scope>NUCLEOTIDE SEQUENCE [LARGE SCALE GENOMIC DNA]</scope>
    <source>
        <strain evidence="6 7">BZC3</strain>
    </source>
</reference>
<sequence>MRRLPPLSSLRAFEAAARHGSFKQAADELAVTPTAISHQIRSLEAHAGQALFERSARKVSLTAVGGQLYPVLRKGFDAFEAAFEDVLQTRPRAQVAISATNAFTARWLVPRVARFRSLQPAIDLRLHASDETVDLEAHSIDIAVRYGVGPYPGLCSEPMFADEYAPLANPALGIKGLEDLEQAPLIHFEWKKNHPLNPTWAHWFETIGSPPPSNLGHLKFNDESHAIQAAVAGQGVALLSLPLVADELAAGHLISPFGPVLKGFTYHLVVRQDRSTHPNVQAVVDWLRSEAANIKAARLPLPTSAG</sequence>